<keyword evidence="2" id="KW-1185">Reference proteome</keyword>
<evidence type="ECO:0000313" key="1">
    <source>
        <dbReference type="EMBL" id="KAJ9156669.1"/>
    </source>
</evidence>
<comment type="caution">
    <text evidence="1">The sequence shown here is derived from an EMBL/GenBank/DDBJ whole genome shotgun (WGS) entry which is preliminary data.</text>
</comment>
<organism evidence="1 2">
    <name type="scientific">Pleurostoma richardsiae</name>
    <dbReference type="NCBI Taxonomy" id="41990"/>
    <lineage>
        <taxon>Eukaryota</taxon>
        <taxon>Fungi</taxon>
        <taxon>Dikarya</taxon>
        <taxon>Ascomycota</taxon>
        <taxon>Pezizomycotina</taxon>
        <taxon>Sordariomycetes</taxon>
        <taxon>Sordariomycetidae</taxon>
        <taxon>Calosphaeriales</taxon>
        <taxon>Pleurostomataceae</taxon>
        <taxon>Pleurostoma</taxon>
    </lineage>
</organism>
<accession>A0AA38VWQ1</accession>
<name>A0AA38VWQ1_9PEZI</name>
<dbReference type="AlphaFoldDB" id="A0AA38VWQ1"/>
<reference evidence="1" key="1">
    <citation type="submission" date="2022-07" db="EMBL/GenBank/DDBJ databases">
        <title>Fungi with potential for degradation of polypropylene.</title>
        <authorList>
            <person name="Gostincar C."/>
        </authorList>
    </citation>
    <scope>NUCLEOTIDE SEQUENCE</scope>
    <source>
        <strain evidence="1">EXF-13308</strain>
    </source>
</reference>
<sequence length="138" mass="15890">MREISAHQARLLEARRSRGETMPPAVGQQVFVVVYFRCIHWGETFIDIVGTFATLEAANDAVMKAFSDEHSEWLIASESEMENEEDPDSDDHMFAGPEDYKRFGRTCWRIEPSGCLSMWREGDDENIELGIWEKEIEA</sequence>
<dbReference type="Proteomes" id="UP001174694">
    <property type="component" value="Unassembled WGS sequence"/>
</dbReference>
<gene>
    <name evidence="1" type="ORF">NKR23_g1306</name>
</gene>
<evidence type="ECO:0000313" key="2">
    <source>
        <dbReference type="Proteomes" id="UP001174694"/>
    </source>
</evidence>
<proteinExistence type="predicted"/>
<protein>
    <submittedName>
        <fullName evidence="1">Uncharacterized protein</fullName>
    </submittedName>
</protein>
<dbReference type="EMBL" id="JANBVO010000002">
    <property type="protein sequence ID" value="KAJ9156669.1"/>
    <property type="molecule type" value="Genomic_DNA"/>
</dbReference>